<name>A0A017RWZ1_9CLOT</name>
<dbReference type="InterPro" id="IPR036409">
    <property type="entry name" value="Aldolase_II/adducin_N_sf"/>
</dbReference>
<organism evidence="4 5">
    <name type="scientific">Fervidicella metallireducens AeB</name>
    <dbReference type="NCBI Taxonomy" id="1403537"/>
    <lineage>
        <taxon>Bacteria</taxon>
        <taxon>Bacillati</taxon>
        <taxon>Bacillota</taxon>
        <taxon>Clostridia</taxon>
        <taxon>Eubacteriales</taxon>
        <taxon>Clostridiaceae</taxon>
        <taxon>Fervidicella</taxon>
    </lineage>
</organism>
<dbReference type="PANTHER" id="PTHR22789:SF0">
    <property type="entry name" value="3-OXO-TETRONATE 4-PHOSPHATE DECARBOXYLASE-RELATED"/>
    <property type="match status" value="1"/>
</dbReference>
<feature type="domain" description="Class II aldolase/adducin N-terminal" evidence="3">
    <location>
        <begin position="9"/>
        <end position="184"/>
    </location>
</feature>
<evidence type="ECO:0000313" key="4">
    <source>
        <dbReference type="EMBL" id="EYE89202.1"/>
    </source>
</evidence>
<keyword evidence="2" id="KW-0456">Lyase</keyword>
<dbReference type="AlphaFoldDB" id="A0A017RWZ1"/>
<dbReference type="GO" id="GO:0005829">
    <property type="term" value="C:cytosol"/>
    <property type="evidence" value="ECO:0007669"/>
    <property type="project" value="TreeGrafter"/>
</dbReference>
<dbReference type="PANTHER" id="PTHR22789">
    <property type="entry name" value="FUCULOSE PHOSPHATE ALDOLASE"/>
    <property type="match status" value="1"/>
</dbReference>
<dbReference type="RefSeq" id="WP_051514881.1">
    <property type="nucleotide sequence ID" value="NZ_AZQP01000007.1"/>
</dbReference>
<keyword evidence="5" id="KW-1185">Reference proteome</keyword>
<gene>
    <name evidence="4" type="ORF">Q428_03660</name>
</gene>
<reference evidence="4 5" key="1">
    <citation type="journal article" date="2014" name="Genome Announc.">
        <title>Draft Genome Sequence of Fervidicella metallireducens Strain AeBT, an Iron-Reducing Thermoanaerobe from the Great Artesian Basin.</title>
        <authorList>
            <person name="Patel B.K."/>
        </authorList>
    </citation>
    <scope>NUCLEOTIDE SEQUENCE [LARGE SCALE GENOMIC DNA]</scope>
    <source>
        <strain evidence="4 5">AeB</strain>
    </source>
</reference>
<dbReference type="STRING" id="1403537.Q428_03660"/>
<dbReference type="Gene3D" id="3.40.225.10">
    <property type="entry name" value="Class II aldolase/adducin N-terminal domain"/>
    <property type="match status" value="1"/>
</dbReference>
<protein>
    <submittedName>
        <fullName evidence="4">Aldolase</fullName>
    </submittedName>
</protein>
<dbReference type="SUPFAM" id="SSF53639">
    <property type="entry name" value="AraD/HMP-PK domain-like"/>
    <property type="match status" value="1"/>
</dbReference>
<dbReference type="OrthoDB" id="9794581at2"/>
<dbReference type="InterPro" id="IPR050197">
    <property type="entry name" value="Aldolase_class_II_sugar_metab"/>
</dbReference>
<proteinExistence type="predicted"/>
<keyword evidence="1" id="KW-0479">Metal-binding</keyword>
<dbReference type="EMBL" id="AZQP01000007">
    <property type="protein sequence ID" value="EYE89202.1"/>
    <property type="molecule type" value="Genomic_DNA"/>
</dbReference>
<dbReference type="SMART" id="SM01007">
    <property type="entry name" value="Aldolase_II"/>
    <property type="match status" value="1"/>
</dbReference>
<comment type="caution">
    <text evidence="4">The sequence shown here is derived from an EMBL/GenBank/DDBJ whole genome shotgun (WGS) entry which is preliminary data.</text>
</comment>
<accession>A0A017RWZ1</accession>
<dbReference type="InterPro" id="IPR001303">
    <property type="entry name" value="Aldolase_II/adducin_N"/>
</dbReference>
<evidence type="ECO:0000259" key="3">
    <source>
        <dbReference type="SMART" id="SM01007"/>
    </source>
</evidence>
<evidence type="ECO:0000256" key="2">
    <source>
        <dbReference type="ARBA" id="ARBA00023239"/>
    </source>
</evidence>
<evidence type="ECO:0000313" key="5">
    <source>
        <dbReference type="Proteomes" id="UP000019681"/>
    </source>
</evidence>
<dbReference type="GO" id="GO:0016832">
    <property type="term" value="F:aldehyde-lyase activity"/>
    <property type="evidence" value="ECO:0007669"/>
    <property type="project" value="TreeGrafter"/>
</dbReference>
<dbReference type="Proteomes" id="UP000019681">
    <property type="component" value="Unassembled WGS sequence"/>
</dbReference>
<dbReference type="GO" id="GO:0046872">
    <property type="term" value="F:metal ion binding"/>
    <property type="evidence" value="ECO:0007669"/>
    <property type="project" value="UniProtKB-KW"/>
</dbReference>
<sequence>MNEMELLKADIVKYGKKIKSANLVSGTWGNISIRHGDKIYITPCGIDYDNLLPEDIVTLNLEGKVIDGTKKPSTELNTHIELYKFREDINSIIHIHSIYATSIAAARKNIPAIVDDMAMIIGGEVPCAKYAFPGSKTIAQNIIEVIENKNAVLLSNHGAICLGRDIEEAFLVCEILEKSAQIYLFSTQIGIPKPLAMEEVEKMRDVYLNIYNSKE</sequence>
<evidence type="ECO:0000256" key="1">
    <source>
        <dbReference type="ARBA" id="ARBA00022723"/>
    </source>
</evidence>
<dbReference type="GO" id="GO:0019323">
    <property type="term" value="P:pentose catabolic process"/>
    <property type="evidence" value="ECO:0007669"/>
    <property type="project" value="TreeGrafter"/>
</dbReference>
<dbReference type="Pfam" id="PF00596">
    <property type="entry name" value="Aldolase_II"/>
    <property type="match status" value="1"/>
</dbReference>